<organism evidence="2 3">
    <name type="scientific">Aureibacter tunicatorum</name>
    <dbReference type="NCBI Taxonomy" id="866807"/>
    <lineage>
        <taxon>Bacteria</taxon>
        <taxon>Pseudomonadati</taxon>
        <taxon>Bacteroidota</taxon>
        <taxon>Cytophagia</taxon>
        <taxon>Cytophagales</taxon>
        <taxon>Persicobacteraceae</taxon>
        <taxon>Aureibacter</taxon>
    </lineage>
</organism>
<sequence length="56" mass="6392">MKTNFFIKAGFLLTLSLIIFNLVITHYLEWDFPAILIPLYLISTGLTVLGTKQFNS</sequence>
<keyword evidence="1" id="KW-1133">Transmembrane helix</keyword>
<evidence type="ECO:0000256" key="1">
    <source>
        <dbReference type="SAM" id="Phobius"/>
    </source>
</evidence>
<proteinExistence type="predicted"/>
<keyword evidence="3" id="KW-1185">Reference proteome</keyword>
<protein>
    <submittedName>
        <fullName evidence="2">Uncharacterized protein</fullName>
    </submittedName>
</protein>
<comment type="caution">
    <text evidence="2">The sequence shown here is derived from an EMBL/GenBank/DDBJ whole genome shotgun (WGS) entry which is preliminary data.</text>
</comment>
<dbReference type="EMBL" id="JAVDQD010000001">
    <property type="protein sequence ID" value="MDR6238213.1"/>
    <property type="molecule type" value="Genomic_DNA"/>
</dbReference>
<dbReference type="Proteomes" id="UP001185092">
    <property type="component" value="Unassembled WGS sequence"/>
</dbReference>
<name>A0AAE4BRT0_9BACT</name>
<feature type="transmembrane region" description="Helical" evidence="1">
    <location>
        <begin position="30"/>
        <end position="50"/>
    </location>
</feature>
<accession>A0AAE4BRT0</accession>
<reference evidence="2" key="1">
    <citation type="submission" date="2023-07" db="EMBL/GenBank/DDBJ databases">
        <title>Genomic Encyclopedia of Type Strains, Phase IV (KMG-IV): sequencing the most valuable type-strain genomes for metagenomic binning, comparative biology and taxonomic classification.</title>
        <authorList>
            <person name="Goeker M."/>
        </authorList>
    </citation>
    <scope>NUCLEOTIDE SEQUENCE</scope>
    <source>
        <strain evidence="2">DSM 26174</strain>
    </source>
</reference>
<evidence type="ECO:0000313" key="3">
    <source>
        <dbReference type="Proteomes" id="UP001185092"/>
    </source>
</evidence>
<keyword evidence="1" id="KW-0812">Transmembrane</keyword>
<gene>
    <name evidence="2" type="ORF">HNQ88_001189</name>
</gene>
<keyword evidence="1" id="KW-0472">Membrane</keyword>
<dbReference type="AlphaFoldDB" id="A0AAE4BRT0"/>
<feature type="transmembrane region" description="Helical" evidence="1">
    <location>
        <begin position="5"/>
        <end position="24"/>
    </location>
</feature>
<evidence type="ECO:0000313" key="2">
    <source>
        <dbReference type="EMBL" id="MDR6238213.1"/>
    </source>
</evidence>